<dbReference type="Pfam" id="PF16679">
    <property type="entry name" value="CDT1_C"/>
    <property type="match status" value="1"/>
</dbReference>
<keyword evidence="3" id="KW-0175">Coiled coil</keyword>
<dbReference type="SUPFAM" id="SSF46785">
    <property type="entry name" value="Winged helix' DNA-binding domain"/>
    <property type="match status" value="1"/>
</dbReference>
<evidence type="ECO:0000313" key="6">
    <source>
        <dbReference type="EMBL" id="GCB70996.1"/>
    </source>
</evidence>
<dbReference type="GO" id="GO:0000278">
    <property type="term" value="P:mitotic cell cycle"/>
    <property type="evidence" value="ECO:0007669"/>
    <property type="project" value="TreeGrafter"/>
</dbReference>
<dbReference type="InterPro" id="IPR032054">
    <property type="entry name" value="Cdt1_C"/>
</dbReference>
<dbReference type="InterPro" id="IPR038090">
    <property type="entry name" value="Cdt1_C_WH_dom_sf"/>
</dbReference>
<dbReference type="OrthoDB" id="341730at2759"/>
<feature type="compositionally biased region" description="Polar residues" evidence="4">
    <location>
        <begin position="226"/>
        <end position="237"/>
    </location>
</feature>
<dbReference type="GO" id="GO:0070182">
    <property type="term" value="F:DNA polymerase binding"/>
    <property type="evidence" value="ECO:0007669"/>
    <property type="project" value="TreeGrafter"/>
</dbReference>
<feature type="coiled-coil region" evidence="3">
    <location>
        <begin position="278"/>
        <end position="307"/>
    </location>
</feature>
<organism evidence="6 7">
    <name type="scientific">Scyliorhinus torazame</name>
    <name type="common">Cloudy catshark</name>
    <name type="synonym">Catulus torazame</name>
    <dbReference type="NCBI Taxonomy" id="75743"/>
    <lineage>
        <taxon>Eukaryota</taxon>
        <taxon>Metazoa</taxon>
        <taxon>Chordata</taxon>
        <taxon>Craniata</taxon>
        <taxon>Vertebrata</taxon>
        <taxon>Chondrichthyes</taxon>
        <taxon>Elasmobranchii</taxon>
        <taxon>Galeomorphii</taxon>
        <taxon>Galeoidea</taxon>
        <taxon>Carcharhiniformes</taxon>
        <taxon>Scyliorhinidae</taxon>
        <taxon>Scyliorhinus</taxon>
    </lineage>
</organism>
<dbReference type="InterPro" id="IPR036390">
    <property type="entry name" value="WH_DNA-bd_sf"/>
</dbReference>
<keyword evidence="7" id="KW-1185">Reference proteome</keyword>
<name>A0A401PD00_SCYTO</name>
<evidence type="ECO:0000256" key="3">
    <source>
        <dbReference type="SAM" id="Coils"/>
    </source>
</evidence>
<feature type="compositionally biased region" description="Basic and acidic residues" evidence="4">
    <location>
        <begin position="83"/>
        <end position="94"/>
    </location>
</feature>
<dbReference type="SMART" id="SM01075">
    <property type="entry name" value="CDT1"/>
    <property type="match status" value="1"/>
</dbReference>
<comment type="caution">
    <text evidence="6">The sequence shown here is derived from an EMBL/GenBank/DDBJ whole genome shotgun (WGS) entry which is preliminary data.</text>
</comment>
<dbReference type="PANTHER" id="PTHR28637:SF1">
    <property type="entry name" value="DNA REPLICATION FACTOR CDT1"/>
    <property type="match status" value="1"/>
</dbReference>
<evidence type="ECO:0000256" key="1">
    <source>
        <dbReference type="ARBA" id="ARBA00008356"/>
    </source>
</evidence>
<evidence type="ECO:0000259" key="5">
    <source>
        <dbReference type="SMART" id="SM01075"/>
    </source>
</evidence>
<dbReference type="CDD" id="cd08674">
    <property type="entry name" value="Cdt1_m"/>
    <property type="match status" value="1"/>
</dbReference>
<feature type="region of interest" description="Disordered" evidence="4">
    <location>
        <begin position="1"/>
        <end position="237"/>
    </location>
</feature>
<dbReference type="EMBL" id="BFAA01001870">
    <property type="protein sequence ID" value="GCB70996.1"/>
    <property type="molecule type" value="Genomic_DNA"/>
</dbReference>
<feature type="compositionally biased region" description="Basic residues" evidence="4">
    <location>
        <begin position="53"/>
        <end position="65"/>
    </location>
</feature>
<dbReference type="GO" id="GO:0030174">
    <property type="term" value="P:regulation of DNA-templated DNA replication initiation"/>
    <property type="evidence" value="ECO:0007669"/>
    <property type="project" value="InterPro"/>
</dbReference>
<dbReference type="GO" id="GO:0003677">
    <property type="term" value="F:DNA binding"/>
    <property type="evidence" value="ECO:0007669"/>
    <property type="project" value="InterPro"/>
</dbReference>
<evidence type="ECO:0000256" key="2">
    <source>
        <dbReference type="ARBA" id="ARBA00023306"/>
    </source>
</evidence>
<dbReference type="STRING" id="75743.A0A401PD00"/>
<dbReference type="InterPro" id="IPR014939">
    <property type="entry name" value="CDT1_Gemini-bd-like"/>
</dbReference>
<dbReference type="AlphaFoldDB" id="A0A401PD00"/>
<dbReference type="GO" id="GO:0005634">
    <property type="term" value="C:nucleus"/>
    <property type="evidence" value="ECO:0007669"/>
    <property type="project" value="TreeGrafter"/>
</dbReference>
<dbReference type="InterPro" id="IPR045173">
    <property type="entry name" value="Cdt1"/>
</dbReference>
<dbReference type="PANTHER" id="PTHR28637">
    <property type="entry name" value="DNA REPLICATION FACTOR CDT1"/>
    <property type="match status" value="1"/>
</dbReference>
<protein>
    <recommendedName>
        <fullName evidence="5">CDT1 Geminin-binding domain-containing protein</fullName>
    </recommendedName>
</protein>
<dbReference type="GO" id="GO:0000076">
    <property type="term" value="P:DNA replication checkpoint signaling"/>
    <property type="evidence" value="ECO:0007669"/>
    <property type="project" value="TreeGrafter"/>
</dbReference>
<dbReference type="CDD" id="cd08767">
    <property type="entry name" value="Cdt1_c"/>
    <property type="match status" value="1"/>
</dbReference>
<sequence length="686" mass="76114">AKVWSWGNPRRNKVTEAGLERSARGTEGIPGSARAPGAMAQPRLTDFFPQTKHVARGPRSLKRRKVEAPGGGVIAAKRWPGKGSDKPAGSREEAGGGARLSGPNDLATPPKGAFGGAGLRPRSRRPALGSPPGSSGRKRGRPQSPDAGEPRPAAAAGVGSQRVPSARRCLLLQPEAAENPLAEKTKVKPETPLQITGGPEPTDSSIREATALRKAISKSPGLHISNGRNQQTDSTPAKETLLGLKARLQRIQKLTPTPNSFAPTSELNSDIKNRLKRVRELELKVQENKLERRKATEQEVKSSAEERAKAPAYQRFHNLAQDVPPGLNLPFKYKLLAEMFRSMDTIVSMLFNRSETITFTKVKQGAQDLMRKKFEERNVGQIKTVYPSAYKFRQEKGIPTWSDSVKRSSYQLTVDPVFEGEENSDGHTQLTASHLLLRRRIFSRNLVSIVKQYHKIFLASLDPPMHVPDNKLTRWHPRFNVDEIPDITAAELPQPPDFEKLTTAREVLDKARSMMTPKMEKALANMALKTVETAMAASTEQKTESNVVSPSPGALKGISQSLLERIRAKEAQKMKATMTRTAAQTERLHMMMRLPEIIRILRNVFVAEKKSALIITVACNRVVDSYRSVMALDEMEKHLRLLADIVPGWLTVHQIRKDVYLKLNRSTELNVVAEKIAEKIKEEEKV</sequence>
<dbReference type="Proteomes" id="UP000288216">
    <property type="component" value="Unassembled WGS sequence"/>
</dbReference>
<feature type="domain" description="CDT1 Geminin-binding" evidence="5">
    <location>
        <begin position="329"/>
        <end position="494"/>
    </location>
</feature>
<reference evidence="6 7" key="1">
    <citation type="journal article" date="2018" name="Nat. Ecol. Evol.">
        <title>Shark genomes provide insights into elasmobranch evolution and the origin of vertebrates.</title>
        <authorList>
            <person name="Hara Y"/>
            <person name="Yamaguchi K"/>
            <person name="Onimaru K"/>
            <person name="Kadota M"/>
            <person name="Koyanagi M"/>
            <person name="Keeley SD"/>
            <person name="Tatsumi K"/>
            <person name="Tanaka K"/>
            <person name="Motone F"/>
            <person name="Kageyama Y"/>
            <person name="Nozu R"/>
            <person name="Adachi N"/>
            <person name="Nishimura O"/>
            <person name="Nakagawa R"/>
            <person name="Tanegashima C"/>
            <person name="Kiyatake I"/>
            <person name="Matsumoto R"/>
            <person name="Murakumo K"/>
            <person name="Nishida K"/>
            <person name="Terakita A"/>
            <person name="Kuratani S"/>
            <person name="Sato K"/>
            <person name="Hyodo S Kuraku.S."/>
        </authorList>
    </citation>
    <scope>NUCLEOTIDE SEQUENCE [LARGE SCALE GENOMIC DNA]</scope>
</reference>
<dbReference type="Gene3D" id="1.10.10.1420">
    <property type="entry name" value="DNA replication factor Cdt1, C-terminal WH domain"/>
    <property type="match status" value="1"/>
</dbReference>
<accession>A0A401PD00</accession>
<evidence type="ECO:0000256" key="4">
    <source>
        <dbReference type="SAM" id="MobiDB-lite"/>
    </source>
</evidence>
<feature type="non-terminal residue" evidence="6">
    <location>
        <position position="1"/>
    </location>
</feature>
<evidence type="ECO:0000313" key="7">
    <source>
        <dbReference type="Proteomes" id="UP000288216"/>
    </source>
</evidence>
<comment type="similarity">
    <text evidence="1">Belongs to the Cdt1 family.</text>
</comment>
<proteinExistence type="inferred from homology"/>
<dbReference type="GO" id="GO:0071163">
    <property type="term" value="P:DNA replication preinitiation complex assembly"/>
    <property type="evidence" value="ECO:0007669"/>
    <property type="project" value="InterPro"/>
</dbReference>
<gene>
    <name evidence="6" type="ORF">scyTo_0005812</name>
</gene>
<dbReference type="Pfam" id="PF08839">
    <property type="entry name" value="CDT1"/>
    <property type="match status" value="1"/>
</dbReference>
<keyword evidence="2" id="KW-0131">Cell cycle</keyword>